<dbReference type="Proteomes" id="UP001066276">
    <property type="component" value="Chromosome 6"/>
</dbReference>
<keyword evidence="3" id="KW-1185">Reference proteome</keyword>
<comment type="caution">
    <text evidence="2">The sequence shown here is derived from an EMBL/GenBank/DDBJ whole genome shotgun (WGS) entry which is preliminary data.</text>
</comment>
<accession>A0AAV7QFD0</accession>
<dbReference type="EMBL" id="JANPWB010000010">
    <property type="protein sequence ID" value="KAJ1139231.1"/>
    <property type="molecule type" value="Genomic_DNA"/>
</dbReference>
<name>A0AAV7QFD0_PLEWA</name>
<keyword evidence="1" id="KW-0472">Membrane</keyword>
<evidence type="ECO:0000313" key="3">
    <source>
        <dbReference type="Proteomes" id="UP001066276"/>
    </source>
</evidence>
<organism evidence="2 3">
    <name type="scientific">Pleurodeles waltl</name>
    <name type="common">Iberian ribbed newt</name>
    <dbReference type="NCBI Taxonomy" id="8319"/>
    <lineage>
        <taxon>Eukaryota</taxon>
        <taxon>Metazoa</taxon>
        <taxon>Chordata</taxon>
        <taxon>Craniata</taxon>
        <taxon>Vertebrata</taxon>
        <taxon>Euteleostomi</taxon>
        <taxon>Amphibia</taxon>
        <taxon>Batrachia</taxon>
        <taxon>Caudata</taxon>
        <taxon>Salamandroidea</taxon>
        <taxon>Salamandridae</taxon>
        <taxon>Pleurodelinae</taxon>
        <taxon>Pleurodeles</taxon>
    </lineage>
</organism>
<dbReference type="AlphaFoldDB" id="A0AAV7QFD0"/>
<feature type="transmembrane region" description="Helical" evidence="1">
    <location>
        <begin position="80"/>
        <end position="99"/>
    </location>
</feature>
<sequence>MSTRWRRMDLPRKEKTSLDLYCSWLPAQLSQDPLGATAVTLTLQYKVKFGINLTRTSSSRSRGPSSRSLMPKTIFLGEKVHASWALFLVPVMTWSYGVLFA</sequence>
<evidence type="ECO:0000313" key="2">
    <source>
        <dbReference type="EMBL" id="KAJ1139231.1"/>
    </source>
</evidence>
<gene>
    <name evidence="2" type="ORF">NDU88_005606</name>
</gene>
<proteinExistence type="predicted"/>
<keyword evidence="1" id="KW-1133">Transmembrane helix</keyword>
<keyword evidence="1" id="KW-0812">Transmembrane</keyword>
<evidence type="ECO:0000256" key="1">
    <source>
        <dbReference type="SAM" id="Phobius"/>
    </source>
</evidence>
<protein>
    <submittedName>
        <fullName evidence="2">Uncharacterized protein</fullName>
    </submittedName>
</protein>
<reference evidence="2" key="1">
    <citation type="journal article" date="2022" name="bioRxiv">
        <title>Sequencing and chromosome-scale assembly of the giantPleurodeles waltlgenome.</title>
        <authorList>
            <person name="Brown T."/>
            <person name="Elewa A."/>
            <person name="Iarovenko S."/>
            <person name="Subramanian E."/>
            <person name="Araus A.J."/>
            <person name="Petzold A."/>
            <person name="Susuki M."/>
            <person name="Suzuki K.-i.T."/>
            <person name="Hayashi T."/>
            <person name="Toyoda A."/>
            <person name="Oliveira C."/>
            <person name="Osipova E."/>
            <person name="Leigh N.D."/>
            <person name="Simon A."/>
            <person name="Yun M.H."/>
        </authorList>
    </citation>
    <scope>NUCLEOTIDE SEQUENCE</scope>
    <source>
        <strain evidence="2">20211129_DDA</strain>
        <tissue evidence="2">Liver</tissue>
    </source>
</reference>